<name>A0AAW4L514_VIBCL</name>
<reference evidence="5" key="2">
    <citation type="submission" date="2023-08" db="EMBL/GenBank/DDBJ databases">
        <title>Vibrio cholerae Outbreaks in Tanzania Exemplify Founder Flush: Simultaneous Increases in Population Size and Genetic Diversity.</title>
        <authorList>
            <person name="Debes A.K."/>
            <person name="Mohammed A."/>
            <person name="Maseke I."/>
            <person name="Almeida M."/>
            <person name="Li S."/>
            <person name="Matimba H."/>
            <person name="Joachim A."/>
            <person name="Mizinduko M."/>
            <person name="Nyanga S."/>
            <person name="Kelly M."/>
            <person name="Kachwamba Y."/>
            <person name="Schaffer A.M."/>
            <person name="Nyanga A.S."/>
            <person name="Mghamba J."/>
            <person name="Mosha F.S."/>
            <person name="Sack D.A."/>
            <person name="Stine O.C."/>
        </authorList>
    </citation>
    <scope>NUCLEOTIDE SEQUENCE</scope>
    <source>
        <strain evidence="5">TDS0091212</strain>
    </source>
</reference>
<protein>
    <submittedName>
        <fullName evidence="5">Multicopper oxidase domain-containing protein</fullName>
    </submittedName>
</protein>
<evidence type="ECO:0000256" key="2">
    <source>
        <dbReference type="ARBA" id="ARBA00023002"/>
    </source>
</evidence>
<evidence type="ECO:0000259" key="4">
    <source>
        <dbReference type="Pfam" id="PF07732"/>
    </source>
</evidence>
<keyword evidence="3" id="KW-0186">Copper</keyword>
<evidence type="ECO:0000313" key="5">
    <source>
        <dbReference type="EMBL" id="MBS7676245.1"/>
    </source>
</evidence>
<dbReference type="PANTHER" id="PTHR11709:SF394">
    <property type="entry name" value="FI03373P-RELATED"/>
    <property type="match status" value="1"/>
</dbReference>
<accession>A0AAW4L514</accession>
<feature type="non-terminal residue" evidence="5">
    <location>
        <position position="89"/>
    </location>
</feature>
<keyword evidence="2" id="KW-0560">Oxidoreductase</keyword>
<gene>
    <name evidence="5" type="ORF">KIN13_22910</name>
</gene>
<sequence length="89" mass="9851">DLFIDQTPVNLTGLARTALTVNGSLPGPLLRWREGDTVTLRVKNRLEEPTSIHWHGIVLPSTMDGVPGLSFKGIEPGGLYVYQFKVKQH</sequence>
<feature type="non-terminal residue" evidence="5">
    <location>
        <position position="1"/>
    </location>
</feature>
<evidence type="ECO:0000256" key="3">
    <source>
        <dbReference type="ARBA" id="ARBA00023008"/>
    </source>
</evidence>
<proteinExistence type="predicted"/>
<dbReference type="InterPro" id="IPR008972">
    <property type="entry name" value="Cupredoxin"/>
</dbReference>
<comment type="caution">
    <text evidence="5">The sequence shown here is derived from an EMBL/GenBank/DDBJ whole genome shotgun (WGS) entry which is preliminary data.</text>
</comment>
<dbReference type="EMBL" id="JAHBND010001156">
    <property type="protein sequence ID" value="MBS7676245.1"/>
    <property type="molecule type" value="Genomic_DNA"/>
</dbReference>
<dbReference type="SUPFAM" id="SSF49503">
    <property type="entry name" value="Cupredoxins"/>
    <property type="match status" value="1"/>
</dbReference>
<keyword evidence="1" id="KW-0479">Metal-binding</keyword>
<reference evidence="5" key="1">
    <citation type="submission" date="2021-05" db="EMBL/GenBank/DDBJ databases">
        <authorList>
            <person name="Stine C."/>
        </authorList>
    </citation>
    <scope>NUCLEOTIDE SEQUENCE</scope>
    <source>
        <strain evidence="5">TDS0091212</strain>
    </source>
</reference>
<feature type="domain" description="Plastocyanin-like" evidence="4">
    <location>
        <begin position="7"/>
        <end position="88"/>
    </location>
</feature>
<dbReference type="Gene3D" id="2.60.40.420">
    <property type="entry name" value="Cupredoxins - blue copper proteins"/>
    <property type="match status" value="1"/>
</dbReference>
<dbReference type="Proteomes" id="UP001196338">
    <property type="component" value="Unassembled WGS sequence"/>
</dbReference>
<dbReference type="GO" id="GO:0005507">
    <property type="term" value="F:copper ion binding"/>
    <property type="evidence" value="ECO:0007669"/>
    <property type="project" value="InterPro"/>
</dbReference>
<evidence type="ECO:0000256" key="1">
    <source>
        <dbReference type="ARBA" id="ARBA00022723"/>
    </source>
</evidence>
<dbReference type="RefSeq" id="WP_213421782.1">
    <property type="nucleotide sequence ID" value="NZ_JAHBND010001156.1"/>
</dbReference>
<dbReference type="PANTHER" id="PTHR11709">
    <property type="entry name" value="MULTI-COPPER OXIDASE"/>
    <property type="match status" value="1"/>
</dbReference>
<organism evidence="5 6">
    <name type="scientific">Vibrio cholerae</name>
    <dbReference type="NCBI Taxonomy" id="666"/>
    <lineage>
        <taxon>Bacteria</taxon>
        <taxon>Pseudomonadati</taxon>
        <taxon>Pseudomonadota</taxon>
        <taxon>Gammaproteobacteria</taxon>
        <taxon>Vibrionales</taxon>
        <taxon>Vibrionaceae</taxon>
        <taxon>Vibrio</taxon>
    </lineage>
</organism>
<dbReference type="Pfam" id="PF07732">
    <property type="entry name" value="Cu-oxidase_3"/>
    <property type="match status" value="1"/>
</dbReference>
<dbReference type="AlphaFoldDB" id="A0AAW4L514"/>
<dbReference type="InterPro" id="IPR011707">
    <property type="entry name" value="Cu-oxidase-like_N"/>
</dbReference>
<evidence type="ECO:0000313" key="6">
    <source>
        <dbReference type="Proteomes" id="UP001196338"/>
    </source>
</evidence>
<dbReference type="GO" id="GO:0016491">
    <property type="term" value="F:oxidoreductase activity"/>
    <property type="evidence" value="ECO:0007669"/>
    <property type="project" value="UniProtKB-KW"/>
</dbReference>
<dbReference type="InterPro" id="IPR045087">
    <property type="entry name" value="Cu-oxidase_fam"/>
</dbReference>